<gene>
    <name evidence="7" type="ORF">SAMN06295912_14110</name>
</gene>
<evidence type="ECO:0000259" key="6">
    <source>
        <dbReference type="Pfam" id="PF04932"/>
    </source>
</evidence>
<name>A0A239JWZ8_9SPHN</name>
<proteinExistence type="predicted"/>
<reference evidence="8" key="1">
    <citation type="submission" date="2017-06" db="EMBL/GenBank/DDBJ databases">
        <authorList>
            <person name="Varghese N."/>
            <person name="Submissions S."/>
        </authorList>
    </citation>
    <scope>NUCLEOTIDE SEQUENCE [LARGE SCALE GENOMIC DNA]</scope>
    <source>
        <strain evidence="8">LNB2</strain>
    </source>
</reference>
<feature type="transmembrane region" description="Helical" evidence="5">
    <location>
        <begin position="193"/>
        <end position="213"/>
    </location>
</feature>
<protein>
    <submittedName>
        <fullName evidence="7">O-Antigen ligase</fullName>
    </submittedName>
</protein>
<dbReference type="Proteomes" id="UP000198281">
    <property type="component" value="Unassembled WGS sequence"/>
</dbReference>
<comment type="subcellular location">
    <subcellularLocation>
        <location evidence="1">Membrane</location>
        <topology evidence="1">Multi-pass membrane protein</topology>
    </subcellularLocation>
</comment>
<keyword evidence="7" id="KW-0436">Ligase</keyword>
<feature type="transmembrane region" description="Helical" evidence="5">
    <location>
        <begin position="124"/>
        <end position="143"/>
    </location>
</feature>
<dbReference type="PANTHER" id="PTHR37422">
    <property type="entry name" value="TEICHURONIC ACID BIOSYNTHESIS PROTEIN TUAE"/>
    <property type="match status" value="1"/>
</dbReference>
<dbReference type="EMBL" id="FZOS01000041">
    <property type="protein sequence ID" value="SNT10280.1"/>
    <property type="molecule type" value="Genomic_DNA"/>
</dbReference>
<accession>A0A239JWZ8</accession>
<evidence type="ECO:0000256" key="1">
    <source>
        <dbReference type="ARBA" id="ARBA00004141"/>
    </source>
</evidence>
<evidence type="ECO:0000256" key="4">
    <source>
        <dbReference type="ARBA" id="ARBA00023136"/>
    </source>
</evidence>
<keyword evidence="2 5" id="KW-0812">Transmembrane</keyword>
<feature type="transmembrane region" description="Helical" evidence="5">
    <location>
        <begin position="155"/>
        <end position="173"/>
    </location>
</feature>
<dbReference type="PANTHER" id="PTHR37422:SF13">
    <property type="entry name" value="LIPOPOLYSACCHARIDE BIOSYNTHESIS PROTEIN PA4999-RELATED"/>
    <property type="match status" value="1"/>
</dbReference>
<keyword evidence="8" id="KW-1185">Reference proteome</keyword>
<dbReference type="GO" id="GO:0016874">
    <property type="term" value="F:ligase activity"/>
    <property type="evidence" value="ECO:0007669"/>
    <property type="project" value="UniProtKB-KW"/>
</dbReference>
<evidence type="ECO:0000256" key="5">
    <source>
        <dbReference type="SAM" id="Phobius"/>
    </source>
</evidence>
<keyword evidence="4 5" id="KW-0472">Membrane</keyword>
<dbReference type="Pfam" id="PF04932">
    <property type="entry name" value="Wzy_C"/>
    <property type="match status" value="1"/>
</dbReference>
<feature type="transmembrane region" description="Helical" evidence="5">
    <location>
        <begin position="66"/>
        <end position="86"/>
    </location>
</feature>
<feature type="transmembrane region" description="Helical" evidence="5">
    <location>
        <begin position="42"/>
        <end position="59"/>
    </location>
</feature>
<dbReference type="OrthoDB" id="7628239at2"/>
<sequence length="451" mass="48282">MPTNPRLHLKSRLDFSFILVLILFGILWLAGGASQADVAGQVIARGGAWAILAAAILFCRTPSFQSVRAVTLFLSMAVLLVLLQLVPLPPALWQSLPGRTLFAEAAAASGQEQPWRPWSLVPGATANAAGSLVIPVAVLVLLAGLSARARAKLPALVLILAIASMIAGLLQFSGGRLGNPFVNDTPGQVSGMFANRNHFALLLAIGCVVAPVWALQDEAKWRRKGAVALGLLLLFALTILASGSRAGMAVGCLAIGIGLLIARKGIRHELRHAPRWTFPALILSVVGTIIAFVLISVMAGRAESITRVIALDVNDDMRSRSLPTVLAMLQGYFPSGTGFGSFPQIFRVHEPFDILQYKYLNHAHNDFIEIAIDGGLPAAALLIAALGYWLIRSIRAWRPGSELTLPRLGSAILLLVMISSLFDYPARTPIIMAIIVIAAFWLEGKSVRQEK</sequence>
<feature type="transmembrane region" description="Helical" evidence="5">
    <location>
        <begin position="12"/>
        <end position="30"/>
    </location>
</feature>
<evidence type="ECO:0000256" key="3">
    <source>
        <dbReference type="ARBA" id="ARBA00022989"/>
    </source>
</evidence>
<evidence type="ECO:0000313" key="8">
    <source>
        <dbReference type="Proteomes" id="UP000198281"/>
    </source>
</evidence>
<dbReference type="RefSeq" id="WP_089221157.1">
    <property type="nucleotide sequence ID" value="NZ_FZOS01000041.1"/>
</dbReference>
<dbReference type="GO" id="GO:0016020">
    <property type="term" value="C:membrane"/>
    <property type="evidence" value="ECO:0007669"/>
    <property type="project" value="UniProtKB-SubCell"/>
</dbReference>
<keyword evidence="3 5" id="KW-1133">Transmembrane helix</keyword>
<organism evidence="7 8">
    <name type="scientific">Edaphosphingomonas laterariae</name>
    <dbReference type="NCBI Taxonomy" id="861865"/>
    <lineage>
        <taxon>Bacteria</taxon>
        <taxon>Pseudomonadati</taxon>
        <taxon>Pseudomonadota</taxon>
        <taxon>Alphaproteobacteria</taxon>
        <taxon>Sphingomonadales</taxon>
        <taxon>Rhizorhabdaceae</taxon>
        <taxon>Edaphosphingomonas</taxon>
    </lineage>
</organism>
<feature type="transmembrane region" description="Helical" evidence="5">
    <location>
        <begin position="225"/>
        <end position="242"/>
    </location>
</feature>
<evidence type="ECO:0000256" key="2">
    <source>
        <dbReference type="ARBA" id="ARBA00022692"/>
    </source>
</evidence>
<dbReference type="AlphaFoldDB" id="A0A239JWZ8"/>
<feature type="transmembrane region" description="Helical" evidence="5">
    <location>
        <begin position="278"/>
        <end position="299"/>
    </location>
</feature>
<dbReference type="InterPro" id="IPR007016">
    <property type="entry name" value="O-antigen_ligase-rel_domated"/>
</dbReference>
<feature type="transmembrane region" description="Helical" evidence="5">
    <location>
        <begin position="403"/>
        <end position="422"/>
    </location>
</feature>
<evidence type="ECO:0000313" key="7">
    <source>
        <dbReference type="EMBL" id="SNT10280.1"/>
    </source>
</evidence>
<dbReference type="InterPro" id="IPR051533">
    <property type="entry name" value="WaaL-like"/>
</dbReference>
<feature type="transmembrane region" description="Helical" evidence="5">
    <location>
        <begin position="428"/>
        <end position="444"/>
    </location>
</feature>
<feature type="domain" description="O-antigen ligase-related" evidence="6">
    <location>
        <begin position="231"/>
        <end position="383"/>
    </location>
</feature>
<feature type="transmembrane region" description="Helical" evidence="5">
    <location>
        <begin position="370"/>
        <end position="391"/>
    </location>
</feature>